<keyword evidence="3" id="KW-1185">Reference proteome</keyword>
<feature type="compositionally biased region" description="Low complexity" evidence="1">
    <location>
        <begin position="31"/>
        <end position="45"/>
    </location>
</feature>
<name>A0A8E0VEU5_9TREM</name>
<sequence>MSSFKDTLQLRKTKNPNSASLKNSPGSSKKSSLVNSENNSGENVVDTWPSGQYTQLDYYIDRKGQNPLPRRATIIPYITLTNESPLLNPELLAHERTFDVRSRRSGSRYSFGGSRGSLQFTPSLKIPEAIPEVVMPRRHTITAVDNADGNADPSGLDDSGAQNEAGLARSYSPLRPSDLVVPCSNTFEQVLRNMEIDHARQFATEED</sequence>
<proteinExistence type="predicted"/>
<dbReference type="AlphaFoldDB" id="A0A8E0VEU5"/>
<accession>A0A8E0VEU5</accession>
<dbReference type="OrthoDB" id="6245089at2759"/>
<gene>
    <name evidence="2" type="ORF">FBUS_03865</name>
</gene>
<dbReference type="EMBL" id="LUCM01007680">
    <property type="protein sequence ID" value="KAA0189531.1"/>
    <property type="molecule type" value="Genomic_DNA"/>
</dbReference>
<evidence type="ECO:0000313" key="2">
    <source>
        <dbReference type="EMBL" id="KAA0189531.1"/>
    </source>
</evidence>
<evidence type="ECO:0000313" key="3">
    <source>
        <dbReference type="Proteomes" id="UP000728185"/>
    </source>
</evidence>
<dbReference type="Proteomes" id="UP000728185">
    <property type="component" value="Unassembled WGS sequence"/>
</dbReference>
<evidence type="ECO:0000256" key="1">
    <source>
        <dbReference type="SAM" id="MobiDB-lite"/>
    </source>
</evidence>
<organism evidence="2 3">
    <name type="scientific">Fasciolopsis buskii</name>
    <dbReference type="NCBI Taxonomy" id="27845"/>
    <lineage>
        <taxon>Eukaryota</taxon>
        <taxon>Metazoa</taxon>
        <taxon>Spiralia</taxon>
        <taxon>Lophotrochozoa</taxon>
        <taxon>Platyhelminthes</taxon>
        <taxon>Trematoda</taxon>
        <taxon>Digenea</taxon>
        <taxon>Plagiorchiida</taxon>
        <taxon>Echinostomata</taxon>
        <taxon>Echinostomatoidea</taxon>
        <taxon>Fasciolidae</taxon>
        <taxon>Fasciolopsis</taxon>
    </lineage>
</organism>
<feature type="region of interest" description="Disordered" evidence="1">
    <location>
        <begin position="1"/>
        <end position="48"/>
    </location>
</feature>
<comment type="caution">
    <text evidence="2">The sequence shown here is derived from an EMBL/GenBank/DDBJ whole genome shotgun (WGS) entry which is preliminary data.</text>
</comment>
<reference evidence="2" key="1">
    <citation type="submission" date="2019-05" db="EMBL/GenBank/DDBJ databases">
        <title>Annotation for the trematode Fasciolopsis buski.</title>
        <authorList>
            <person name="Choi Y.-J."/>
        </authorList>
    </citation>
    <scope>NUCLEOTIDE SEQUENCE</scope>
    <source>
        <strain evidence="2">HT</strain>
        <tissue evidence="2">Whole worm</tissue>
    </source>
</reference>
<protein>
    <submittedName>
        <fullName evidence="2">Uncharacterized protein</fullName>
    </submittedName>
</protein>
<feature type="compositionally biased region" description="Polar residues" evidence="1">
    <location>
        <begin position="15"/>
        <end position="30"/>
    </location>
</feature>